<dbReference type="AlphaFoldDB" id="A0A9Q0LEK8"/>
<evidence type="ECO:0000313" key="3">
    <source>
        <dbReference type="Proteomes" id="UP001149090"/>
    </source>
</evidence>
<feature type="region of interest" description="Disordered" evidence="1">
    <location>
        <begin position="194"/>
        <end position="222"/>
    </location>
</feature>
<evidence type="ECO:0000313" key="2">
    <source>
        <dbReference type="EMBL" id="KAJ5071283.1"/>
    </source>
</evidence>
<comment type="caution">
    <text evidence="2">The sequence shown here is derived from an EMBL/GenBank/DDBJ whole genome shotgun (WGS) entry which is preliminary data.</text>
</comment>
<feature type="region of interest" description="Disordered" evidence="1">
    <location>
        <begin position="68"/>
        <end position="97"/>
    </location>
</feature>
<evidence type="ECO:0000256" key="1">
    <source>
        <dbReference type="SAM" id="MobiDB-lite"/>
    </source>
</evidence>
<protein>
    <submittedName>
        <fullName evidence="2">Myb-like protein x</fullName>
    </submittedName>
</protein>
<dbReference type="Proteomes" id="UP001149090">
    <property type="component" value="Unassembled WGS sequence"/>
</dbReference>
<accession>A0A9Q0LEK8</accession>
<reference evidence="2" key="1">
    <citation type="submission" date="2022-10" db="EMBL/GenBank/DDBJ databases">
        <title>Novel sulphate-reducing endosymbionts in the free-living metamonad Anaeramoeba.</title>
        <authorList>
            <person name="Jerlstrom-Hultqvist J."/>
            <person name="Cepicka I."/>
            <person name="Gallot-Lavallee L."/>
            <person name="Salas-Leiva D."/>
            <person name="Curtis B.A."/>
            <person name="Zahonova K."/>
            <person name="Pipaliya S."/>
            <person name="Dacks J."/>
            <person name="Roger A.J."/>
        </authorList>
    </citation>
    <scope>NUCLEOTIDE SEQUENCE</scope>
    <source>
        <strain evidence="2">BMAN</strain>
    </source>
</reference>
<proteinExistence type="predicted"/>
<gene>
    <name evidence="2" type="ORF">M0811_10345</name>
</gene>
<keyword evidence="3" id="KW-1185">Reference proteome</keyword>
<name>A0A9Q0LEK8_ANAIG</name>
<sequence>MELIYYEMVENESEKTNEKDSKRINEMISSFLSSTPSVIYDVNKIKRWTQQKRIIRLNPVGILIIKPRKQKKNKNKKKKIKNKNKNKKSKQKNQKQSKKFLNLCDEEDLKYGKIKNIFFYLEIQRLKIVDLTTFIIFVKNSHFYKFSSDISIMIVQEISSRCQAKYFLFNMWNHLIFKNEYYFKKCQDKEPETTQYLGSNTQNENQNENENENENQNQNKSK</sequence>
<dbReference type="EMBL" id="JAPDFW010000089">
    <property type="protein sequence ID" value="KAJ5071283.1"/>
    <property type="molecule type" value="Genomic_DNA"/>
</dbReference>
<organism evidence="2 3">
    <name type="scientific">Anaeramoeba ignava</name>
    <name type="common">Anaerobic marine amoeba</name>
    <dbReference type="NCBI Taxonomy" id="1746090"/>
    <lineage>
        <taxon>Eukaryota</taxon>
        <taxon>Metamonada</taxon>
        <taxon>Anaeramoebidae</taxon>
        <taxon>Anaeramoeba</taxon>
    </lineage>
</organism>